<dbReference type="PROSITE" id="PS00491">
    <property type="entry name" value="PROLINE_PEPTIDASE"/>
    <property type="match status" value="1"/>
</dbReference>
<dbReference type="GO" id="GO:0030145">
    <property type="term" value="F:manganese ion binding"/>
    <property type="evidence" value="ECO:0007669"/>
    <property type="project" value="InterPro"/>
</dbReference>
<feature type="domain" description="Aminopeptidase P N-terminal" evidence="13">
    <location>
        <begin position="4"/>
        <end position="138"/>
    </location>
</feature>
<evidence type="ECO:0000256" key="4">
    <source>
        <dbReference type="ARBA" id="ARBA00012574"/>
    </source>
</evidence>
<dbReference type="InterPro" id="IPR000994">
    <property type="entry name" value="Pept_M24"/>
</dbReference>
<dbReference type="GO" id="GO:0005829">
    <property type="term" value="C:cytosol"/>
    <property type="evidence" value="ECO:0007669"/>
    <property type="project" value="TreeGrafter"/>
</dbReference>
<dbReference type="Pfam" id="PF05195">
    <property type="entry name" value="AMP_N"/>
    <property type="match status" value="1"/>
</dbReference>
<evidence type="ECO:0000256" key="9">
    <source>
        <dbReference type="ARBA" id="ARBA00023211"/>
    </source>
</evidence>
<dbReference type="SUPFAM" id="SSF53092">
    <property type="entry name" value="Creatinase/prolidase N-terminal domain"/>
    <property type="match status" value="1"/>
</dbReference>
<evidence type="ECO:0000259" key="13">
    <source>
        <dbReference type="SMART" id="SM01011"/>
    </source>
</evidence>
<dbReference type="InterPro" id="IPR036005">
    <property type="entry name" value="Creatinase/aminopeptidase-like"/>
</dbReference>
<proteinExistence type="inferred from homology"/>
<dbReference type="InterPro" id="IPR029149">
    <property type="entry name" value="Creatin/AminoP/Spt16_N"/>
</dbReference>
<dbReference type="FunFam" id="3.90.230.10:FF:000002">
    <property type="entry name" value="Xaa-Pro aminopeptidase 3"/>
    <property type="match status" value="1"/>
</dbReference>
<dbReference type="PANTHER" id="PTHR43226:SF4">
    <property type="entry name" value="XAA-PRO AMINOPEPTIDASE 3"/>
    <property type="match status" value="1"/>
</dbReference>
<dbReference type="EMBL" id="AP017372">
    <property type="protein sequence ID" value="BAU56708.1"/>
    <property type="molecule type" value="Genomic_DNA"/>
</dbReference>
<dbReference type="Pfam" id="PF00557">
    <property type="entry name" value="Peptidase_M24"/>
    <property type="match status" value="1"/>
</dbReference>
<name>A0A120MZL0_HALHR</name>
<keyword evidence="6" id="KW-0479">Metal-binding</keyword>
<evidence type="ECO:0000256" key="7">
    <source>
        <dbReference type="ARBA" id="ARBA00022801"/>
    </source>
</evidence>
<dbReference type="RefSeq" id="WP_096406917.1">
    <property type="nucleotide sequence ID" value="NZ_AP017372.2"/>
</dbReference>
<keyword evidence="15" id="KW-1185">Reference proteome</keyword>
<dbReference type="GO" id="GO:0006508">
    <property type="term" value="P:proteolysis"/>
    <property type="evidence" value="ECO:0007669"/>
    <property type="project" value="UniProtKB-KW"/>
</dbReference>
<keyword evidence="7" id="KW-0378">Hydrolase</keyword>
<keyword evidence="9" id="KW-0464">Manganese</keyword>
<dbReference type="InterPro" id="IPR052433">
    <property type="entry name" value="X-Pro_dipept-like"/>
</dbReference>
<evidence type="ECO:0000313" key="15">
    <source>
        <dbReference type="Proteomes" id="UP000218890"/>
    </source>
</evidence>
<reference evidence="14" key="1">
    <citation type="submission" date="2016-02" db="EMBL/GenBank/DDBJ databases">
        <title>Halorhodospira halochloris DSM-1059 complete genome, version 2.</title>
        <authorList>
            <person name="Tsukatani Y."/>
        </authorList>
    </citation>
    <scope>NUCLEOTIDE SEQUENCE</scope>
    <source>
        <strain evidence="14">DSM 1059</strain>
    </source>
</reference>
<dbReference type="Gene3D" id="3.40.350.10">
    <property type="entry name" value="Creatinase/prolidase N-terminal domain"/>
    <property type="match status" value="1"/>
</dbReference>
<sequence length="439" mass="49403">MDSLHRKVSEKRRQALLNQCSERQALIIPAASEKTRNRDVEHVFRQDSDFLYLTGFPEPDAVAVLLPNRAGGEFILFVRERDPEQERWSGKRYGTEDAKELFGADQAYPLAEIGQKLPELLVGREIINYPIGRDEHGDRRMLDWFRSARRLCRATQQPPVCIQTFDNNIHSMRLIKSAEELDAMHRAAGVTVSAHRRAMQVAQPAMPEYELAAEILAIFHRHGGEAAYPSIVAGGANACTLHYVTNRELLRDGDLVLIDAGAELDGYAADITRTFPVNGRFSGEQRAVYEIVLAAQQAAIEEVCCGRTFDDFHQRATRVLVQGMVDLDWLSGDIDNLIERGEHRRFYPHRTGHWLGMDVHDVGPLALEGKWQELQEGMVVTVEPGLYCPPGSTEIDERWRGIGVRIEDDVAVTANLPWVLTEGVPKNPVEVEAMMSCKL</sequence>
<keyword evidence="14" id="KW-0031">Aminopeptidase</keyword>
<evidence type="ECO:0000256" key="11">
    <source>
        <dbReference type="ARBA" id="ARBA00075356"/>
    </source>
</evidence>
<dbReference type="InterPro" id="IPR001714">
    <property type="entry name" value="Pept_M24_MAP"/>
</dbReference>
<dbReference type="Proteomes" id="UP000218890">
    <property type="component" value="Chromosome"/>
</dbReference>
<dbReference type="CDD" id="cd01087">
    <property type="entry name" value="Prolidase"/>
    <property type="match status" value="1"/>
</dbReference>
<dbReference type="PRINTS" id="PR00599">
    <property type="entry name" value="MAPEPTIDASE"/>
</dbReference>
<accession>A0A120MZL0</accession>
<evidence type="ECO:0000256" key="6">
    <source>
        <dbReference type="ARBA" id="ARBA00022723"/>
    </source>
</evidence>
<evidence type="ECO:0000256" key="1">
    <source>
        <dbReference type="ARBA" id="ARBA00001424"/>
    </source>
</evidence>
<dbReference type="AlphaFoldDB" id="A0A120MZL0"/>
<dbReference type="KEGG" id="hhk:HH1059_00390"/>
<evidence type="ECO:0000256" key="8">
    <source>
        <dbReference type="ARBA" id="ARBA00023049"/>
    </source>
</evidence>
<comment type="similarity">
    <text evidence="3">Belongs to the peptidase M24B family.</text>
</comment>
<evidence type="ECO:0000313" key="14">
    <source>
        <dbReference type="EMBL" id="BAU56708.1"/>
    </source>
</evidence>
<dbReference type="PANTHER" id="PTHR43226">
    <property type="entry name" value="XAA-PRO AMINOPEPTIDASE 3"/>
    <property type="match status" value="1"/>
</dbReference>
<dbReference type="InterPro" id="IPR007865">
    <property type="entry name" value="Aminopep_P_N"/>
</dbReference>
<evidence type="ECO:0000256" key="5">
    <source>
        <dbReference type="ARBA" id="ARBA00022670"/>
    </source>
</evidence>
<dbReference type="SUPFAM" id="SSF55920">
    <property type="entry name" value="Creatinase/aminopeptidase"/>
    <property type="match status" value="1"/>
</dbReference>
<comment type="cofactor">
    <cofactor evidence="2">
        <name>Mn(2+)</name>
        <dbReference type="ChEBI" id="CHEBI:29035"/>
    </cofactor>
</comment>
<evidence type="ECO:0000256" key="3">
    <source>
        <dbReference type="ARBA" id="ARBA00008766"/>
    </source>
</evidence>
<organism evidence="14 15">
    <name type="scientific">Halorhodospira halochloris</name>
    <name type="common">Ectothiorhodospira halochloris</name>
    <dbReference type="NCBI Taxonomy" id="1052"/>
    <lineage>
        <taxon>Bacteria</taxon>
        <taxon>Pseudomonadati</taxon>
        <taxon>Pseudomonadota</taxon>
        <taxon>Gammaproteobacteria</taxon>
        <taxon>Chromatiales</taxon>
        <taxon>Ectothiorhodospiraceae</taxon>
        <taxon>Halorhodospira</taxon>
    </lineage>
</organism>
<dbReference type="Gene3D" id="3.90.230.10">
    <property type="entry name" value="Creatinase/methionine aminopeptidase superfamily"/>
    <property type="match status" value="1"/>
</dbReference>
<dbReference type="OrthoDB" id="9806388at2"/>
<protein>
    <recommendedName>
        <fullName evidence="10">Xaa-Pro aminopeptidase</fullName>
        <ecNumber evidence="4">3.4.11.9</ecNumber>
    </recommendedName>
    <alternativeName>
        <fullName evidence="11">Aminopeptidase P II</fullName>
    </alternativeName>
    <alternativeName>
        <fullName evidence="12">X-Pro aminopeptidase</fullName>
    </alternativeName>
</protein>
<evidence type="ECO:0000256" key="10">
    <source>
        <dbReference type="ARBA" id="ARBA00069363"/>
    </source>
</evidence>
<dbReference type="SMART" id="SM01011">
    <property type="entry name" value="AMP_N"/>
    <property type="match status" value="1"/>
</dbReference>
<keyword evidence="8" id="KW-0482">Metalloprotease</keyword>
<evidence type="ECO:0000256" key="2">
    <source>
        <dbReference type="ARBA" id="ARBA00001936"/>
    </source>
</evidence>
<gene>
    <name evidence="14" type="primary">pepP</name>
    <name evidence="14" type="ORF">HH1059_00390</name>
</gene>
<dbReference type="InterPro" id="IPR001131">
    <property type="entry name" value="Peptidase_M24B_aminopep-P_CS"/>
</dbReference>
<keyword evidence="5" id="KW-0645">Protease</keyword>
<comment type="catalytic activity">
    <reaction evidence="1">
        <text>Release of any N-terminal amino acid, including proline, that is linked to proline, even from a dipeptide or tripeptide.</text>
        <dbReference type="EC" id="3.4.11.9"/>
    </reaction>
</comment>
<dbReference type="GO" id="GO:0070006">
    <property type="term" value="F:metalloaminopeptidase activity"/>
    <property type="evidence" value="ECO:0007669"/>
    <property type="project" value="InterPro"/>
</dbReference>
<dbReference type="EC" id="3.4.11.9" evidence="4"/>
<evidence type="ECO:0000256" key="12">
    <source>
        <dbReference type="ARBA" id="ARBA00081411"/>
    </source>
</evidence>